<evidence type="ECO:0000256" key="1">
    <source>
        <dbReference type="ARBA" id="ARBA00008791"/>
    </source>
</evidence>
<evidence type="ECO:0000313" key="4">
    <source>
        <dbReference type="Proteomes" id="UP001597468"/>
    </source>
</evidence>
<keyword evidence="4" id="KW-1185">Reference proteome</keyword>
<dbReference type="InterPro" id="IPR006016">
    <property type="entry name" value="UspA"/>
</dbReference>
<dbReference type="InterPro" id="IPR006015">
    <property type="entry name" value="Universal_stress_UspA"/>
</dbReference>
<dbReference type="CDD" id="cd00293">
    <property type="entry name" value="USP-like"/>
    <property type="match status" value="2"/>
</dbReference>
<dbReference type="PANTHER" id="PTHR46268">
    <property type="entry name" value="STRESS RESPONSE PROTEIN NHAX"/>
    <property type="match status" value="1"/>
</dbReference>
<dbReference type="Pfam" id="PF00582">
    <property type="entry name" value="Usp"/>
    <property type="match status" value="2"/>
</dbReference>
<dbReference type="RefSeq" id="WP_380750734.1">
    <property type="nucleotide sequence ID" value="NZ_JBHULT010000006.1"/>
</dbReference>
<comment type="caution">
    <text evidence="3">The sequence shown here is derived from an EMBL/GenBank/DDBJ whole genome shotgun (WGS) entry which is preliminary data.</text>
</comment>
<comment type="similarity">
    <text evidence="1">Belongs to the universal stress protein A family.</text>
</comment>
<dbReference type="PANTHER" id="PTHR46268:SF6">
    <property type="entry name" value="UNIVERSAL STRESS PROTEIN UP12"/>
    <property type="match status" value="1"/>
</dbReference>
<organism evidence="3 4">
    <name type="scientific">Salinimicrobium flavum</name>
    <dbReference type="NCBI Taxonomy" id="1737065"/>
    <lineage>
        <taxon>Bacteria</taxon>
        <taxon>Pseudomonadati</taxon>
        <taxon>Bacteroidota</taxon>
        <taxon>Flavobacteriia</taxon>
        <taxon>Flavobacteriales</taxon>
        <taxon>Flavobacteriaceae</taxon>
        <taxon>Salinimicrobium</taxon>
    </lineage>
</organism>
<name>A0ABW5J061_9FLAO</name>
<gene>
    <name evidence="3" type="ORF">ACFSTG_08010</name>
</gene>
<feature type="domain" description="UspA" evidence="2">
    <location>
        <begin position="150"/>
        <end position="270"/>
    </location>
</feature>
<evidence type="ECO:0000259" key="2">
    <source>
        <dbReference type="Pfam" id="PF00582"/>
    </source>
</evidence>
<dbReference type="SUPFAM" id="SSF52402">
    <property type="entry name" value="Adenine nucleotide alpha hydrolases-like"/>
    <property type="match status" value="2"/>
</dbReference>
<protein>
    <submittedName>
        <fullName evidence="3">Universal stress protein</fullName>
    </submittedName>
</protein>
<dbReference type="PRINTS" id="PR01438">
    <property type="entry name" value="UNVRSLSTRESS"/>
</dbReference>
<dbReference type="Proteomes" id="UP001597468">
    <property type="component" value="Unassembled WGS sequence"/>
</dbReference>
<reference evidence="4" key="1">
    <citation type="journal article" date="2019" name="Int. J. Syst. Evol. Microbiol.">
        <title>The Global Catalogue of Microorganisms (GCM) 10K type strain sequencing project: providing services to taxonomists for standard genome sequencing and annotation.</title>
        <authorList>
            <consortium name="The Broad Institute Genomics Platform"/>
            <consortium name="The Broad Institute Genome Sequencing Center for Infectious Disease"/>
            <person name="Wu L."/>
            <person name="Ma J."/>
        </authorList>
    </citation>
    <scope>NUCLEOTIDE SEQUENCE [LARGE SCALE GENOMIC DNA]</scope>
    <source>
        <strain evidence="4">KCTC 42585</strain>
    </source>
</reference>
<accession>A0ABW5J061</accession>
<dbReference type="Gene3D" id="3.40.50.12370">
    <property type="match status" value="1"/>
</dbReference>
<sequence>MKNVLIPTDFSESASYASDLGVEIAKKMNTGVTFLHLISTPVDWRKLPLEKESLYPETKAAIGEAKDQLVKLERRAEKNGVEISSSLIFNTGIEEIHKYINKEHYSLVVMGTHGQKGFNKMAGTNTHKVMSKSPVPVLAVKRGDGPVLPKNIAIASDFENESLADFEMIMEIAIALGAEIQLLYVNTPYNFRESTEIEEKLNRFLQKYSGQNVKHTVINAHDEQRGIEKFLKNCHCDMLGVITHGRAGLSPLYRKSISEGLINKLEMPVLSINSNE</sequence>
<dbReference type="EMBL" id="JBHULT010000006">
    <property type="protein sequence ID" value="MFD2517835.1"/>
    <property type="molecule type" value="Genomic_DNA"/>
</dbReference>
<proteinExistence type="inferred from homology"/>
<feature type="domain" description="UspA" evidence="2">
    <location>
        <begin position="1"/>
        <end position="141"/>
    </location>
</feature>
<evidence type="ECO:0000313" key="3">
    <source>
        <dbReference type="EMBL" id="MFD2517835.1"/>
    </source>
</evidence>